<keyword evidence="1 2" id="KW-0456">Lyase</keyword>
<dbReference type="KEGG" id="mgor:H0P51_23175"/>
<keyword evidence="4" id="KW-1185">Reference proteome</keyword>
<evidence type="ECO:0000313" key="4">
    <source>
        <dbReference type="Proteomes" id="UP000510682"/>
    </source>
</evidence>
<dbReference type="SFLD" id="SFLDG01020">
    <property type="entry name" value="Terpene_Cyclase_Like_2"/>
    <property type="match status" value="1"/>
</dbReference>
<organism evidence="3 4">
    <name type="scientific">Mycobacterium vicinigordonae</name>
    <dbReference type="NCBI Taxonomy" id="1719132"/>
    <lineage>
        <taxon>Bacteria</taxon>
        <taxon>Bacillati</taxon>
        <taxon>Actinomycetota</taxon>
        <taxon>Actinomycetes</taxon>
        <taxon>Mycobacteriales</taxon>
        <taxon>Mycobacteriaceae</taxon>
        <taxon>Mycobacterium</taxon>
    </lineage>
</organism>
<reference evidence="3" key="1">
    <citation type="submission" date="2020-07" db="EMBL/GenBank/DDBJ databases">
        <title>Description of Mycobacterium gordonae subsp. intergordonae subsp.nov. and Mycobacterium gordonae subsp. gordonae subsp. nov.</title>
        <authorList>
            <person name="Huang H."/>
        </authorList>
    </citation>
    <scope>NUCLEOTIDE SEQUENCE [LARGE SCALE GENOMIC DNA]</scope>
    <source>
        <strain evidence="3">24T</strain>
    </source>
</reference>
<keyword evidence="2" id="KW-0479">Metal-binding</keyword>
<dbReference type="SFLD" id="SFLDS00005">
    <property type="entry name" value="Isoprenoid_Synthase_Type_I"/>
    <property type="match status" value="1"/>
</dbReference>
<dbReference type="InterPro" id="IPR008949">
    <property type="entry name" value="Isoprenoid_synthase_dom_sf"/>
</dbReference>
<name>A0A7D6HZS1_9MYCO</name>
<proteinExistence type="inferred from homology"/>
<reference evidence="3" key="2">
    <citation type="submission" date="2020-07" db="EMBL/GenBank/DDBJ databases">
        <authorList>
            <person name="Yu X."/>
        </authorList>
    </citation>
    <scope>NUCLEOTIDE SEQUENCE [LARGE SCALE GENOMIC DNA]</scope>
    <source>
        <strain evidence="3">24T</strain>
    </source>
</reference>
<dbReference type="RefSeq" id="WP_180915172.1">
    <property type="nucleotide sequence ID" value="NZ_CP059165.1"/>
</dbReference>
<sequence length="331" mass="37170">MTITADFTLPEIHCPFPSAFAHSRHSAGAEVKQAMSTVLHGSTGNSVRRAVSGIHLVDYAGRLYPDVTADGLQTIAWYFSFFSLLDDWSEQQDGDGHPDTPGLIQHLHRAALRLLDYPDADSNDPRILELAHVVRPLSRLLSATANPDIVERFRIALERALQARIWELDHLRTGSVPSLAVYPRLRRQSSMALPLLELHPALLELPTTAQSLDHPAVRQLRTMLLNCVLWSNDLLSLARELRERSCMNLALVLQEDLGCDLQRAVTEVGQMIKREALAYLLLKEQLPRIGISSSDELASVTALLDREERWYADSIQWHKSPRYQGDPVQAQ</sequence>
<dbReference type="Gene3D" id="1.10.600.10">
    <property type="entry name" value="Farnesyl Diphosphate Synthase"/>
    <property type="match status" value="1"/>
</dbReference>
<dbReference type="InterPro" id="IPR034686">
    <property type="entry name" value="Terpene_cyclase-like_2"/>
</dbReference>
<dbReference type="Pfam" id="PF19086">
    <property type="entry name" value="Terpene_syn_C_2"/>
    <property type="match status" value="1"/>
</dbReference>
<keyword evidence="2" id="KW-0460">Magnesium</keyword>
<comment type="cofactor">
    <cofactor evidence="2">
        <name>Mg(2+)</name>
        <dbReference type="ChEBI" id="CHEBI:18420"/>
    </cofactor>
</comment>
<dbReference type="EMBL" id="CP059165">
    <property type="protein sequence ID" value="QLL06594.1"/>
    <property type="molecule type" value="Genomic_DNA"/>
</dbReference>
<evidence type="ECO:0000313" key="3">
    <source>
        <dbReference type="EMBL" id="QLL06594.1"/>
    </source>
</evidence>
<accession>A0A7D6HZS1</accession>
<dbReference type="AlphaFoldDB" id="A0A7D6HZS1"/>
<protein>
    <recommendedName>
        <fullName evidence="2">Terpene synthase</fullName>
        <ecNumber evidence="2">4.2.3.-</ecNumber>
    </recommendedName>
</protein>
<comment type="similarity">
    <text evidence="2">Belongs to the terpene synthase family.</text>
</comment>
<dbReference type="EC" id="4.2.3.-" evidence="2"/>
<dbReference type="PANTHER" id="PTHR35201">
    <property type="entry name" value="TERPENE SYNTHASE"/>
    <property type="match status" value="1"/>
</dbReference>
<dbReference type="GO" id="GO:0010333">
    <property type="term" value="F:terpene synthase activity"/>
    <property type="evidence" value="ECO:0007669"/>
    <property type="project" value="InterPro"/>
</dbReference>
<evidence type="ECO:0000256" key="1">
    <source>
        <dbReference type="ARBA" id="ARBA00023239"/>
    </source>
</evidence>
<dbReference type="PANTHER" id="PTHR35201:SF4">
    <property type="entry name" value="BETA-PINACENE SYNTHASE-RELATED"/>
    <property type="match status" value="1"/>
</dbReference>
<gene>
    <name evidence="3" type="ORF">H0P51_23175</name>
</gene>
<dbReference type="SUPFAM" id="SSF48576">
    <property type="entry name" value="Terpenoid synthases"/>
    <property type="match status" value="1"/>
</dbReference>
<evidence type="ECO:0000256" key="2">
    <source>
        <dbReference type="RuleBase" id="RU366034"/>
    </source>
</evidence>
<dbReference type="GO" id="GO:0046872">
    <property type="term" value="F:metal ion binding"/>
    <property type="evidence" value="ECO:0007669"/>
    <property type="project" value="UniProtKB-KW"/>
</dbReference>
<dbReference type="Proteomes" id="UP000510682">
    <property type="component" value="Chromosome"/>
</dbReference>